<evidence type="ECO:0000313" key="10">
    <source>
        <dbReference type="Proteomes" id="UP000598820"/>
    </source>
</evidence>
<feature type="transmembrane region" description="Helical" evidence="6">
    <location>
        <begin position="102"/>
        <end position="123"/>
    </location>
</feature>
<keyword evidence="3 6" id="KW-0812">Transmembrane</keyword>
<comment type="caution">
    <text evidence="9">The sequence shown here is derived from an EMBL/GenBank/DDBJ whole genome shotgun (WGS) entry which is preliminary data.</text>
</comment>
<dbReference type="Pfam" id="PF12704">
    <property type="entry name" value="MacB_PCD"/>
    <property type="match status" value="2"/>
</dbReference>
<sequence>MPTTPPRLADQLLRLFCAPHRLEEVQGDLHEEFAYQLRRVGEQRAKWHYWRNVVGFLKPRTGGSSAIKHEPKQYSNPSNTDMLRNYLKIAFRNLTRHKGYSAINIGGLAVGMAVAMLIGLWIYDELSYNTYHQHYDRIAQVMQHQTSNGHISSQNSIPAPLGDELRNKYGNNFKHLAMATWQGDRILSYGDKKITRTGNYMGFEMPEILSLHMLKGSRNGLKETNTILLSASTAQSLFGQDNPMGKLINIDGKADVRVTGVYEDLPFNTEFRELTFIASWALYVATQPWVKQALDQRVWDNNSFQLFVQIADNMDMETVSSRIKNSKLNNVPDHQKKYKSEMFLHPMSDWRLHSNWEEGIQTGGYMQYVRLFAIVGLFVLLLACINFMNLSTARSEKRAKEVGIRKAVGSVRSQLINQFFSESFLVVVFAFGGAILLILALLPWFNEVADKQIAFPWANASFWLASFSFILITGLLAGSYPAFYLSSFQPIKVLKGTFKVGGLAAVPRKVLVVVQFTVSITLIIGTIIVYRQIQHTKNRPLGYDNNGLLMMQMMSPAYYGKYDVLKTDLKNAGVIQEMAESSSPLTGIWSNNGGFSWPGKDPSLDSDFATVWVTHDFGKTVGWQFKEGRDFSRKFTTDSSAIVINEAAVKFMGLEHPLGTVVKWGEESDTNKPDYFTIVGVIKDVLAESPYEPVKQAIYIMDYENVNWIMLKLNPARSASQSIATIESIFKKHVPSAPFDYKFADEEFGKKFASEERIGKLAGSFAILAILISCLGLFGLSSFVAEQRTKEIGVRKVLGASVLNLWSLLSKDFVVLVIIACLIASPIAYYYLSDWLKDYDYRTELSWWVFAGSAVGALLITLLTVSFQTIKAALVNPVKSLRSE</sequence>
<comment type="subcellular location">
    <subcellularLocation>
        <location evidence="1">Cell membrane</location>
        <topology evidence="1">Multi-pass membrane protein</topology>
    </subcellularLocation>
</comment>
<evidence type="ECO:0000256" key="6">
    <source>
        <dbReference type="SAM" id="Phobius"/>
    </source>
</evidence>
<evidence type="ECO:0000313" key="9">
    <source>
        <dbReference type="EMBL" id="MBD2702348.1"/>
    </source>
</evidence>
<proteinExistence type="predicted"/>
<feature type="transmembrane region" description="Helical" evidence="6">
    <location>
        <begin position="462"/>
        <end position="485"/>
    </location>
</feature>
<feature type="domain" description="MacB-like periplasmic core" evidence="8">
    <location>
        <begin position="518"/>
        <end position="727"/>
    </location>
</feature>
<gene>
    <name evidence="9" type="ORF">IC229_16990</name>
</gene>
<feature type="transmembrane region" description="Helical" evidence="6">
    <location>
        <begin position="813"/>
        <end position="833"/>
    </location>
</feature>
<dbReference type="NCBIfam" id="NF038404">
    <property type="entry name" value="perm_prefix_2"/>
    <property type="match status" value="1"/>
</dbReference>
<keyword evidence="5 6" id="KW-0472">Membrane</keyword>
<protein>
    <submittedName>
        <fullName evidence="9">ABC transporter permease</fullName>
    </submittedName>
</protein>
<dbReference type="Proteomes" id="UP000598820">
    <property type="component" value="Unassembled WGS sequence"/>
</dbReference>
<feature type="transmembrane region" description="Helical" evidence="6">
    <location>
        <begin position="368"/>
        <end position="390"/>
    </location>
</feature>
<evidence type="ECO:0000256" key="4">
    <source>
        <dbReference type="ARBA" id="ARBA00022989"/>
    </source>
</evidence>
<dbReference type="GO" id="GO:0022857">
    <property type="term" value="F:transmembrane transporter activity"/>
    <property type="evidence" value="ECO:0007669"/>
    <property type="project" value="TreeGrafter"/>
</dbReference>
<feature type="transmembrane region" description="Helical" evidence="6">
    <location>
        <begin position="419"/>
        <end position="442"/>
    </location>
</feature>
<evidence type="ECO:0000259" key="8">
    <source>
        <dbReference type="Pfam" id="PF12704"/>
    </source>
</evidence>
<dbReference type="GO" id="GO:0005886">
    <property type="term" value="C:plasma membrane"/>
    <property type="evidence" value="ECO:0007669"/>
    <property type="project" value="UniProtKB-SubCell"/>
</dbReference>
<dbReference type="InterPro" id="IPR050250">
    <property type="entry name" value="Macrolide_Exporter_MacB"/>
</dbReference>
<feature type="transmembrane region" description="Helical" evidence="6">
    <location>
        <begin position="761"/>
        <end position="785"/>
    </location>
</feature>
<dbReference type="AlphaFoldDB" id="A0A926Y297"/>
<dbReference type="PANTHER" id="PTHR30572:SF18">
    <property type="entry name" value="ABC-TYPE MACROLIDE FAMILY EXPORT SYSTEM PERMEASE COMPONENT 2"/>
    <property type="match status" value="1"/>
</dbReference>
<accession>A0A926Y297</accession>
<keyword evidence="10" id="KW-1185">Reference proteome</keyword>
<evidence type="ECO:0000256" key="1">
    <source>
        <dbReference type="ARBA" id="ARBA00004651"/>
    </source>
</evidence>
<dbReference type="InterPro" id="IPR003838">
    <property type="entry name" value="ABC3_permease_C"/>
</dbReference>
<evidence type="ECO:0000256" key="5">
    <source>
        <dbReference type="ARBA" id="ARBA00023136"/>
    </source>
</evidence>
<dbReference type="RefSeq" id="WP_190888202.1">
    <property type="nucleotide sequence ID" value="NZ_JACWZY010000014.1"/>
</dbReference>
<name>A0A926Y297_9BACT</name>
<keyword evidence="2" id="KW-1003">Cell membrane</keyword>
<keyword evidence="4 6" id="KW-1133">Transmembrane helix</keyword>
<evidence type="ECO:0000256" key="2">
    <source>
        <dbReference type="ARBA" id="ARBA00022475"/>
    </source>
</evidence>
<feature type="transmembrane region" description="Helical" evidence="6">
    <location>
        <begin position="510"/>
        <end position="530"/>
    </location>
</feature>
<dbReference type="InterPro" id="IPR025857">
    <property type="entry name" value="MacB_PCD"/>
</dbReference>
<feature type="domain" description="ABC3 transporter permease C-terminal" evidence="7">
    <location>
        <begin position="374"/>
        <end position="490"/>
    </location>
</feature>
<dbReference type="EMBL" id="JACWZY010000014">
    <property type="protein sequence ID" value="MBD2702348.1"/>
    <property type="molecule type" value="Genomic_DNA"/>
</dbReference>
<feature type="domain" description="MacB-like periplasmic core" evidence="8">
    <location>
        <begin position="101"/>
        <end position="325"/>
    </location>
</feature>
<evidence type="ECO:0000259" key="7">
    <source>
        <dbReference type="Pfam" id="PF02687"/>
    </source>
</evidence>
<dbReference type="InterPro" id="IPR047699">
    <property type="entry name" value="Permease_put_prefix"/>
</dbReference>
<feature type="transmembrane region" description="Helical" evidence="6">
    <location>
        <begin position="845"/>
        <end position="865"/>
    </location>
</feature>
<reference evidence="9" key="1">
    <citation type="submission" date="2020-09" db="EMBL/GenBank/DDBJ databases">
        <authorList>
            <person name="Kim M.K."/>
        </authorList>
    </citation>
    <scope>NUCLEOTIDE SEQUENCE</scope>
    <source>
        <strain evidence="9">BT702</strain>
    </source>
</reference>
<dbReference type="PANTHER" id="PTHR30572">
    <property type="entry name" value="MEMBRANE COMPONENT OF TRANSPORTER-RELATED"/>
    <property type="match status" value="1"/>
</dbReference>
<dbReference type="Pfam" id="PF02687">
    <property type="entry name" value="FtsX"/>
    <property type="match status" value="2"/>
</dbReference>
<organism evidence="9 10">
    <name type="scientific">Spirosoma profusum</name>
    <dbReference type="NCBI Taxonomy" id="2771354"/>
    <lineage>
        <taxon>Bacteria</taxon>
        <taxon>Pseudomonadati</taxon>
        <taxon>Bacteroidota</taxon>
        <taxon>Cytophagia</taxon>
        <taxon>Cytophagales</taxon>
        <taxon>Cytophagaceae</taxon>
        <taxon>Spirosoma</taxon>
    </lineage>
</organism>
<feature type="domain" description="ABC3 transporter permease C-terminal" evidence="7">
    <location>
        <begin position="764"/>
        <end position="873"/>
    </location>
</feature>
<evidence type="ECO:0000256" key="3">
    <source>
        <dbReference type="ARBA" id="ARBA00022692"/>
    </source>
</evidence>